<dbReference type="InterPro" id="IPR020449">
    <property type="entry name" value="Tscrpt_reg_AraC-type_HTH"/>
</dbReference>
<dbReference type="EMBL" id="CP022530">
    <property type="protein sequence ID" value="ASP39946.1"/>
    <property type="molecule type" value="Genomic_DNA"/>
</dbReference>
<keyword evidence="1" id="KW-0805">Transcription regulation</keyword>
<evidence type="ECO:0000313" key="5">
    <source>
        <dbReference type="EMBL" id="ASP39946.1"/>
    </source>
</evidence>
<dbReference type="PRINTS" id="PR00032">
    <property type="entry name" value="HTHARAC"/>
</dbReference>
<protein>
    <submittedName>
        <fullName evidence="5">AraC family transcriptional regulator</fullName>
    </submittedName>
</protein>
<dbReference type="GO" id="GO:0003700">
    <property type="term" value="F:DNA-binding transcription factor activity"/>
    <property type="evidence" value="ECO:0007669"/>
    <property type="project" value="InterPro"/>
</dbReference>
<dbReference type="Gene3D" id="1.10.10.60">
    <property type="entry name" value="Homeodomain-like"/>
    <property type="match status" value="2"/>
</dbReference>
<name>A0A222FMZ8_9GAMM</name>
<reference evidence="5 6" key="1">
    <citation type="submission" date="2017-07" db="EMBL/GenBank/DDBJ databases">
        <title>Annotated genome sequence of Bacterioplanes sanyensis isolated from Red Sea.</title>
        <authorList>
            <person name="Rehman Z.U."/>
        </authorList>
    </citation>
    <scope>NUCLEOTIDE SEQUENCE [LARGE SCALE GENOMIC DNA]</scope>
    <source>
        <strain evidence="5 6">NV9</strain>
    </source>
</reference>
<dbReference type="InterPro" id="IPR018060">
    <property type="entry name" value="HTH_AraC"/>
</dbReference>
<keyword evidence="6" id="KW-1185">Reference proteome</keyword>
<dbReference type="InterPro" id="IPR009057">
    <property type="entry name" value="Homeodomain-like_sf"/>
</dbReference>
<accession>A0A222FMZ8</accession>
<evidence type="ECO:0000256" key="2">
    <source>
        <dbReference type="ARBA" id="ARBA00023125"/>
    </source>
</evidence>
<dbReference type="InterPro" id="IPR009594">
    <property type="entry name" value="Tscrpt_reg_HTH_AraC_N"/>
</dbReference>
<dbReference type="InterPro" id="IPR050204">
    <property type="entry name" value="AraC_XylS_family_regulators"/>
</dbReference>
<dbReference type="Proteomes" id="UP000202440">
    <property type="component" value="Chromosome"/>
</dbReference>
<gene>
    <name evidence="5" type="ORF">CHH28_15265</name>
</gene>
<keyword evidence="2" id="KW-0238">DNA-binding</keyword>
<dbReference type="PROSITE" id="PS01124">
    <property type="entry name" value="HTH_ARAC_FAMILY_2"/>
    <property type="match status" value="1"/>
</dbReference>
<dbReference type="RefSeq" id="WP_094061120.1">
    <property type="nucleotide sequence ID" value="NZ_CP022530.1"/>
</dbReference>
<sequence>MLNTSLSRLRQRGPQQLVENRTVFFRQDVELSIYDTYAAASNVALAADEVLYCAMIQGRKEMHGPHARQRFVPHESYVLAPGQQVLIDFPEARMEQPTTCLTVSVDSQKIHQLCEQLEQQSPLPQDLGSWDEVRPQTWHSHHSRATQALLERIAASFLQADEDQDLVLSYGVDELLCRLLRQQGREFLLACAQRDPEQNSMTAVLHHMEQHLAEPLDIDQLCRISCMSRSKFYQSFRRLFHCSPNEYLLQQRLARAKQLLTQGRAVTRVAFDVGFQSVSHFSRRFHQCFGVSPSRFRQQAVA</sequence>
<evidence type="ECO:0000259" key="4">
    <source>
        <dbReference type="PROSITE" id="PS01124"/>
    </source>
</evidence>
<organism evidence="5 6">
    <name type="scientific">Bacterioplanes sanyensis</name>
    <dbReference type="NCBI Taxonomy" id="1249553"/>
    <lineage>
        <taxon>Bacteria</taxon>
        <taxon>Pseudomonadati</taxon>
        <taxon>Pseudomonadota</taxon>
        <taxon>Gammaproteobacteria</taxon>
        <taxon>Oceanospirillales</taxon>
        <taxon>Oceanospirillaceae</taxon>
        <taxon>Bacterioplanes</taxon>
    </lineage>
</organism>
<evidence type="ECO:0000313" key="6">
    <source>
        <dbReference type="Proteomes" id="UP000202440"/>
    </source>
</evidence>
<dbReference type="PANTHER" id="PTHR46796">
    <property type="entry name" value="HTH-TYPE TRANSCRIPTIONAL ACTIVATOR RHAS-RELATED"/>
    <property type="match status" value="1"/>
</dbReference>
<proteinExistence type="predicted"/>
<dbReference type="GO" id="GO:0043565">
    <property type="term" value="F:sequence-specific DNA binding"/>
    <property type="evidence" value="ECO:0007669"/>
    <property type="project" value="InterPro"/>
</dbReference>
<evidence type="ECO:0000256" key="1">
    <source>
        <dbReference type="ARBA" id="ARBA00023015"/>
    </source>
</evidence>
<dbReference type="OrthoDB" id="9783876at2"/>
<dbReference type="PANTHER" id="PTHR46796:SF7">
    <property type="entry name" value="ARAC FAMILY TRANSCRIPTIONAL REGULATOR"/>
    <property type="match status" value="1"/>
</dbReference>
<dbReference type="SUPFAM" id="SSF46689">
    <property type="entry name" value="Homeodomain-like"/>
    <property type="match status" value="2"/>
</dbReference>
<keyword evidence="3" id="KW-0804">Transcription</keyword>
<dbReference type="KEGG" id="bsan:CHH28_15265"/>
<feature type="domain" description="HTH araC/xylS-type" evidence="4">
    <location>
        <begin position="202"/>
        <end position="299"/>
    </location>
</feature>
<dbReference type="Pfam" id="PF06719">
    <property type="entry name" value="AraC_N"/>
    <property type="match status" value="1"/>
</dbReference>
<dbReference type="SMART" id="SM00342">
    <property type="entry name" value="HTH_ARAC"/>
    <property type="match status" value="1"/>
</dbReference>
<dbReference type="Pfam" id="PF12833">
    <property type="entry name" value="HTH_18"/>
    <property type="match status" value="1"/>
</dbReference>
<dbReference type="AlphaFoldDB" id="A0A222FMZ8"/>
<evidence type="ECO:0000256" key="3">
    <source>
        <dbReference type="ARBA" id="ARBA00023163"/>
    </source>
</evidence>